<dbReference type="PANTHER" id="PTHR32196">
    <property type="entry name" value="ABC TRANSPORTER PERMEASE PROTEIN YPHD-RELATED-RELATED"/>
    <property type="match status" value="1"/>
</dbReference>
<reference evidence="8 9" key="1">
    <citation type="submission" date="2019-04" db="EMBL/GenBank/DDBJ databases">
        <title>Streptomyces oryziradicis sp. nov., a novel actinomycete isolated from rhizosphere soil of rice (Oryza sativa L.).</title>
        <authorList>
            <person name="Li C."/>
        </authorList>
    </citation>
    <scope>NUCLEOTIDE SEQUENCE [LARGE SCALE GENOMIC DNA]</scope>
    <source>
        <strain evidence="8 9">NEAU-C40</strain>
    </source>
</reference>
<dbReference type="Proteomes" id="UP000305778">
    <property type="component" value="Unassembled WGS sequence"/>
</dbReference>
<feature type="transmembrane region" description="Helical" evidence="7">
    <location>
        <begin position="104"/>
        <end position="128"/>
    </location>
</feature>
<feature type="transmembrane region" description="Helical" evidence="7">
    <location>
        <begin position="26"/>
        <end position="44"/>
    </location>
</feature>
<dbReference type="GO" id="GO:0005886">
    <property type="term" value="C:plasma membrane"/>
    <property type="evidence" value="ECO:0007669"/>
    <property type="project" value="UniProtKB-SubCell"/>
</dbReference>
<feature type="transmembrane region" description="Helical" evidence="7">
    <location>
        <begin position="65"/>
        <end position="84"/>
    </location>
</feature>
<organism evidence="8 9">
    <name type="scientific">Actinacidiphila oryziradicis</name>
    <dbReference type="NCBI Taxonomy" id="2571141"/>
    <lineage>
        <taxon>Bacteria</taxon>
        <taxon>Bacillati</taxon>
        <taxon>Actinomycetota</taxon>
        <taxon>Actinomycetes</taxon>
        <taxon>Kitasatosporales</taxon>
        <taxon>Streptomycetaceae</taxon>
        <taxon>Actinacidiphila</taxon>
    </lineage>
</organism>
<feature type="transmembrane region" description="Helical" evidence="7">
    <location>
        <begin position="311"/>
        <end position="330"/>
    </location>
</feature>
<feature type="transmembrane region" description="Helical" evidence="7">
    <location>
        <begin position="174"/>
        <end position="197"/>
    </location>
</feature>
<dbReference type="Pfam" id="PF02653">
    <property type="entry name" value="BPD_transp_2"/>
    <property type="match status" value="2"/>
</dbReference>
<feature type="transmembrane region" description="Helical" evidence="7">
    <location>
        <begin position="368"/>
        <end position="392"/>
    </location>
</feature>
<evidence type="ECO:0000256" key="5">
    <source>
        <dbReference type="ARBA" id="ARBA00023136"/>
    </source>
</evidence>
<keyword evidence="9" id="KW-1185">Reference proteome</keyword>
<evidence type="ECO:0000313" key="8">
    <source>
        <dbReference type="EMBL" id="TKA08916.1"/>
    </source>
</evidence>
<dbReference type="CDD" id="cd06579">
    <property type="entry name" value="TM_PBP1_transp_AraH_like"/>
    <property type="match status" value="1"/>
</dbReference>
<evidence type="ECO:0000256" key="4">
    <source>
        <dbReference type="ARBA" id="ARBA00022989"/>
    </source>
</evidence>
<feature type="transmembrane region" description="Helical" evidence="7">
    <location>
        <begin position="337"/>
        <end position="356"/>
    </location>
</feature>
<comment type="subcellular location">
    <subcellularLocation>
        <location evidence="1">Cell membrane</location>
        <topology evidence="1">Multi-pass membrane protein</topology>
    </subcellularLocation>
</comment>
<feature type="transmembrane region" description="Helical" evidence="7">
    <location>
        <begin position="235"/>
        <end position="259"/>
    </location>
</feature>
<feature type="region of interest" description="Disordered" evidence="6">
    <location>
        <begin position="397"/>
        <end position="427"/>
    </location>
</feature>
<evidence type="ECO:0000313" key="9">
    <source>
        <dbReference type="Proteomes" id="UP000305778"/>
    </source>
</evidence>
<protein>
    <submittedName>
        <fullName evidence="8">ABC transporter permease</fullName>
    </submittedName>
</protein>
<comment type="caution">
    <text evidence="8">The sequence shown here is derived from an EMBL/GenBank/DDBJ whole genome shotgun (WGS) entry which is preliminary data.</text>
</comment>
<name>A0A4U0SHB2_9ACTN</name>
<feature type="transmembrane region" description="Helical" evidence="7">
    <location>
        <begin position="209"/>
        <end position="229"/>
    </location>
</feature>
<proteinExistence type="predicted"/>
<evidence type="ECO:0000256" key="1">
    <source>
        <dbReference type="ARBA" id="ARBA00004651"/>
    </source>
</evidence>
<dbReference type="AlphaFoldDB" id="A0A4U0SHB2"/>
<feature type="transmembrane region" description="Helical" evidence="7">
    <location>
        <begin position="135"/>
        <end position="154"/>
    </location>
</feature>
<keyword evidence="2" id="KW-1003">Cell membrane</keyword>
<dbReference type="RefSeq" id="WP_136726244.1">
    <property type="nucleotide sequence ID" value="NZ_SUMC01000026.1"/>
</dbReference>
<accession>A0A4U0SHB2</accession>
<dbReference type="InterPro" id="IPR001851">
    <property type="entry name" value="ABC_transp_permease"/>
</dbReference>
<gene>
    <name evidence="8" type="ORF">FCI23_25375</name>
</gene>
<evidence type="ECO:0000256" key="2">
    <source>
        <dbReference type="ARBA" id="ARBA00022475"/>
    </source>
</evidence>
<evidence type="ECO:0000256" key="6">
    <source>
        <dbReference type="SAM" id="MobiDB-lite"/>
    </source>
</evidence>
<dbReference type="GO" id="GO:0022857">
    <property type="term" value="F:transmembrane transporter activity"/>
    <property type="evidence" value="ECO:0007669"/>
    <property type="project" value="InterPro"/>
</dbReference>
<dbReference type="EMBL" id="SUMC01000026">
    <property type="protein sequence ID" value="TKA08916.1"/>
    <property type="molecule type" value="Genomic_DNA"/>
</dbReference>
<evidence type="ECO:0000256" key="7">
    <source>
        <dbReference type="SAM" id="Phobius"/>
    </source>
</evidence>
<evidence type="ECO:0000256" key="3">
    <source>
        <dbReference type="ARBA" id="ARBA00022692"/>
    </source>
</evidence>
<keyword evidence="4 7" id="KW-1133">Transmembrane helix</keyword>
<dbReference type="OrthoDB" id="9808136at2"/>
<sequence length="427" mass="43932">MTSGTATARRRSNSGWRRALAPRSAGVVYALVALVLALTITSSVQSRPSYLSSVNVSNILDQASLTGILAIFMTVVLITGNFDLSVGSTAALAGTVALKLIDHYGALIALLAALLTGVLVGLINGVLVQKVGVNAFIVTLGTLTAVRGVVQAVLNGQSITATDTVFEKFETARWTMPEGIAIVGGILLIAAGVLLTVRTRLRQLTAGNVMLVGAGVAFLAIGAFRPLLLNETVPVWIMIVLAVITSLVLRYTVVGRNIYAVGGNPEAARLSGINVDRYKMTAFVVNGFVAAGVGVLYAGKFNSVDPTLLTGSELTVIAAAVLGGTSLFGGSGYVTKSVIGTLILFTLSNGFNVLNIGSNYQNVVQGSVLVAAAAMYTATSARGGGLIASALARRRKAEPELPPATATVPEDQSAANTPQMTSAPQSD</sequence>
<keyword evidence="3 7" id="KW-0812">Transmembrane</keyword>
<feature type="compositionally biased region" description="Polar residues" evidence="6">
    <location>
        <begin position="413"/>
        <end position="427"/>
    </location>
</feature>
<keyword evidence="5 7" id="KW-0472">Membrane</keyword>
<feature type="transmembrane region" description="Helical" evidence="7">
    <location>
        <begin position="280"/>
        <end position="299"/>
    </location>
</feature>